<name>A0A7W6C1U5_9SPHN</name>
<evidence type="ECO:0000313" key="3">
    <source>
        <dbReference type="EMBL" id="MBB3940074.1"/>
    </source>
</evidence>
<dbReference type="RefSeq" id="WP_183616729.1">
    <property type="nucleotide sequence ID" value="NZ_JACIDY010000003.1"/>
</dbReference>
<feature type="compositionally biased region" description="Polar residues" evidence="1">
    <location>
        <begin position="52"/>
        <end position="62"/>
    </location>
</feature>
<evidence type="ECO:0000256" key="2">
    <source>
        <dbReference type="SAM" id="Phobius"/>
    </source>
</evidence>
<evidence type="ECO:0000313" key="4">
    <source>
        <dbReference type="Proteomes" id="UP000561459"/>
    </source>
</evidence>
<proteinExistence type="predicted"/>
<accession>A0A7W6C1U5</accession>
<organism evidence="3 4">
    <name type="scientific">Novosphingobium fluoreni</name>
    <dbReference type="NCBI Taxonomy" id="1391222"/>
    <lineage>
        <taxon>Bacteria</taxon>
        <taxon>Pseudomonadati</taxon>
        <taxon>Pseudomonadota</taxon>
        <taxon>Alphaproteobacteria</taxon>
        <taxon>Sphingomonadales</taxon>
        <taxon>Sphingomonadaceae</taxon>
        <taxon>Novosphingobium</taxon>
    </lineage>
</organism>
<keyword evidence="4" id="KW-1185">Reference proteome</keyword>
<keyword evidence="2" id="KW-0472">Membrane</keyword>
<comment type="caution">
    <text evidence="3">The sequence shown here is derived from an EMBL/GenBank/DDBJ whole genome shotgun (WGS) entry which is preliminary data.</text>
</comment>
<reference evidence="3 4" key="1">
    <citation type="submission" date="2020-08" db="EMBL/GenBank/DDBJ databases">
        <title>Genomic Encyclopedia of Type Strains, Phase IV (KMG-IV): sequencing the most valuable type-strain genomes for metagenomic binning, comparative biology and taxonomic classification.</title>
        <authorList>
            <person name="Goeker M."/>
        </authorList>
    </citation>
    <scope>NUCLEOTIDE SEQUENCE [LARGE SCALE GENOMIC DNA]</scope>
    <source>
        <strain evidence="3 4">DSM 27568</strain>
    </source>
</reference>
<feature type="transmembrane region" description="Helical" evidence="2">
    <location>
        <begin position="26"/>
        <end position="45"/>
    </location>
</feature>
<dbReference type="Proteomes" id="UP000561459">
    <property type="component" value="Unassembled WGS sequence"/>
</dbReference>
<dbReference type="EMBL" id="JACIDY010000003">
    <property type="protein sequence ID" value="MBB3940074.1"/>
    <property type="molecule type" value="Genomic_DNA"/>
</dbReference>
<sequence>MQVRNGEVHVDATEARAGSTNNTVRYVLLISIVLAILAMTIIWVTGALNSDQGNNAQANSQRAVAEEQATKP</sequence>
<protein>
    <submittedName>
        <fullName evidence="3">Uncharacterized protein</fullName>
    </submittedName>
</protein>
<gene>
    <name evidence="3" type="ORF">GGR39_001724</name>
</gene>
<keyword evidence="2" id="KW-0812">Transmembrane</keyword>
<dbReference type="AlphaFoldDB" id="A0A7W6C1U5"/>
<feature type="region of interest" description="Disordered" evidence="1">
    <location>
        <begin position="52"/>
        <end position="72"/>
    </location>
</feature>
<evidence type="ECO:0000256" key="1">
    <source>
        <dbReference type="SAM" id="MobiDB-lite"/>
    </source>
</evidence>
<keyword evidence="2" id="KW-1133">Transmembrane helix</keyword>